<sequence>MEARLKQKMKPAAIRLGLLLLMSCLVLTGSCWSVSAATAQYPDHAHLPIEVPARAPLPGLSLKLSRDAIDGFNLQVLIENFTLGAPPVAKSLAELTGLARDADSGFMHGHGHLYI</sequence>
<protein>
    <submittedName>
        <fullName evidence="1">Uncharacterized protein</fullName>
    </submittedName>
</protein>
<dbReference type="EMBL" id="UINC01178527">
    <property type="protein sequence ID" value="SVD86733.1"/>
    <property type="molecule type" value="Genomic_DNA"/>
</dbReference>
<feature type="non-terminal residue" evidence="1">
    <location>
        <position position="115"/>
    </location>
</feature>
<accession>A0A382YU41</accession>
<gene>
    <name evidence="1" type="ORF">METZ01_LOCUS439587</name>
</gene>
<proteinExistence type="predicted"/>
<dbReference type="AlphaFoldDB" id="A0A382YU41"/>
<reference evidence="1" key="1">
    <citation type="submission" date="2018-05" db="EMBL/GenBank/DDBJ databases">
        <authorList>
            <person name="Lanie J.A."/>
            <person name="Ng W.-L."/>
            <person name="Kazmierczak K.M."/>
            <person name="Andrzejewski T.M."/>
            <person name="Davidsen T.M."/>
            <person name="Wayne K.J."/>
            <person name="Tettelin H."/>
            <person name="Glass J.I."/>
            <person name="Rusch D."/>
            <person name="Podicherti R."/>
            <person name="Tsui H.-C.T."/>
            <person name="Winkler M.E."/>
        </authorList>
    </citation>
    <scope>NUCLEOTIDE SEQUENCE</scope>
</reference>
<feature type="non-terminal residue" evidence="1">
    <location>
        <position position="1"/>
    </location>
</feature>
<organism evidence="1">
    <name type="scientific">marine metagenome</name>
    <dbReference type="NCBI Taxonomy" id="408172"/>
    <lineage>
        <taxon>unclassified sequences</taxon>
        <taxon>metagenomes</taxon>
        <taxon>ecological metagenomes</taxon>
    </lineage>
</organism>
<evidence type="ECO:0000313" key="1">
    <source>
        <dbReference type="EMBL" id="SVD86733.1"/>
    </source>
</evidence>
<dbReference type="PROSITE" id="PS51257">
    <property type="entry name" value="PROKAR_LIPOPROTEIN"/>
    <property type="match status" value="1"/>
</dbReference>
<name>A0A382YU41_9ZZZZ</name>